<evidence type="ECO:0000256" key="12">
    <source>
        <dbReference type="RuleBase" id="RU004020"/>
    </source>
</evidence>
<dbReference type="InterPro" id="IPR036388">
    <property type="entry name" value="WH-like_DNA-bd_sf"/>
</dbReference>
<keyword evidence="9" id="KW-0539">Nucleus</keyword>
<dbReference type="SMR" id="A0A3Q7JEE1"/>
<proteinExistence type="inferred from homology"/>
<evidence type="ECO:0000256" key="13">
    <source>
        <dbReference type="SAM" id="Coils"/>
    </source>
</evidence>
<evidence type="ECO:0000256" key="6">
    <source>
        <dbReference type="ARBA" id="ARBA00023125"/>
    </source>
</evidence>
<name>A0A3Q7JEE1_SOLLC</name>
<evidence type="ECO:0000256" key="9">
    <source>
        <dbReference type="ARBA" id="ARBA00023242"/>
    </source>
</evidence>
<comment type="subcellular location">
    <subcellularLocation>
        <location evidence="1">Nucleus</location>
    </subcellularLocation>
</comment>
<evidence type="ECO:0000256" key="5">
    <source>
        <dbReference type="ARBA" id="ARBA00023016"/>
    </source>
</evidence>
<dbReference type="EnsemblPlants" id="Solyc12g098520.2.1">
    <property type="protein sequence ID" value="Solyc12g098520.2.1"/>
    <property type="gene ID" value="Solyc12g098520.2"/>
</dbReference>
<evidence type="ECO:0000313" key="16">
    <source>
        <dbReference type="EnsemblPlants" id="Solyc12g098520.2.1"/>
    </source>
</evidence>
<dbReference type="KEGG" id="sly:101258637"/>
<dbReference type="SUPFAM" id="SSF46785">
    <property type="entry name" value="Winged helix' DNA-binding domain"/>
    <property type="match status" value="1"/>
</dbReference>
<evidence type="ECO:0000256" key="8">
    <source>
        <dbReference type="ARBA" id="ARBA00023163"/>
    </source>
</evidence>
<evidence type="ECO:0000256" key="11">
    <source>
        <dbReference type="ARBA" id="ARBA00081483"/>
    </source>
</evidence>
<dbReference type="SMART" id="SM00415">
    <property type="entry name" value="HSF"/>
    <property type="match status" value="1"/>
</dbReference>
<evidence type="ECO:0000256" key="2">
    <source>
        <dbReference type="ARBA" id="ARBA00006403"/>
    </source>
</evidence>
<evidence type="ECO:0000256" key="10">
    <source>
        <dbReference type="ARBA" id="ARBA00055747"/>
    </source>
</evidence>
<dbReference type="PANTHER" id="PTHR10015">
    <property type="entry name" value="HEAT SHOCK TRANSCRIPTION FACTOR"/>
    <property type="match status" value="1"/>
</dbReference>
<evidence type="ECO:0000259" key="15">
    <source>
        <dbReference type="PROSITE" id="PS00434"/>
    </source>
</evidence>
<dbReference type="GO" id="GO:0003700">
    <property type="term" value="F:DNA-binding transcription factor activity"/>
    <property type="evidence" value="ECO:0000318"/>
    <property type="project" value="GO_Central"/>
</dbReference>
<dbReference type="Pfam" id="PF00447">
    <property type="entry name" value="HSF_DNA-bind"/>
    <property type="match status" value="1"/>
</dbReference>
<dbReference type="Proteomes" id="UP000004994">
    <property type="component" value="Chromosome 12"/>
</dbReference>
<dbReference type="PANTHER" id="PTHR10015:SF377">
    <property type="entry name" value="HEAT STRESS TRANSCRIPTION FACTOR A-5"/>
    <property type="match status" value="1"/>
</dbReference>
<comment type="function">
    <text evidence="10">DNA-binding protein that specifically binds heat shock promoter elements (HSE) and activates transcription.</text>
</comment>
<feature type="region of interest" description="Disordered" evidence="14">
    <location>
        <begin position="437"/>
        <end position="478"/>
    </location>
</feature>
<dbReference type="Gene3D" id="1.10.10.10">
    <property type="entry name" value="Winged helix-like DNA-binding domain superfamily/Winged helix DNA-binding domain"/>
    <property type="match status" value="1"/>
</dbReference>
<dbReference type="STRING" id="4081.A0A3Q7JEE1"/>
<reference evidence="16" key="1">
    <citation type="journal article" date="2012" name="Nature">
        <title>The tomato genome sequence provides insights into fleshy fruit evolution.</title>
        <authorList>
            <consortium name="Tomato Genome Consortium"/>
        </authorList>
    </citation>
    <scope>NUCLEOTIDE SEQUENCE [LARGE SCALE GENOMIC DNA]</scope>
    <source>
        <strain evidence="16">cv. Heinz 1706</strain>
    </source>
</reference>
<dbReference type="FunCoup" id="A0A3Q7JEE1">
    <property type="interactions" value="282"/>
</dbReference>
<evidence type="ECO:0000313" key="17">
    <source>
        <dbReference type="Proteomes" id="UP000004994"/>
    </source>
</evidence>
<feature type="coiled-coil region" evidence="13">
    <location>
        <begin position="126"/>
        <end position="153"/>
    </location>
</feature>
<dbReference type="InterPro" id="IPR000232">
    <property type="entry name" value="HSF_DNA-bd"/>
</dbReference>
<dbReference type="Gramene" id="Solyc12g098520.2.1">
    <property type="protein sequence ID" value="Solyc12g098520.2.1"/>
    <property type="gene ID" value="Solyc12g098520.2"/>
</dbReference>
<evidence type="ECO:0000256" key="7">
    <source>
        <dbReference type="ARBA" id="ARBA00023159"/>
    </source>
</evidence>
<evidence type="ECO:0000256" key="14">
    <source>
        <dbReference type="SAM" id="MobiDB-lite"/>
    </source>
</evidence>
<comment type="similarity">
    <text evidence="2 12">Belongs to the HSF family.</text>
</comment>
<dbReference type="RefSeq" id="XP_019067113.1">
    <property type="nucleotide sequence ID" value="XM_019211568.2"/>
</dbReference>
<keyword evidence="17" id="KW-1185">Reference proteome</keyword>
<dbReference type="FunFam" id="1.10.10.10:FF:000057">
    <property type="entry name" value="Heat shock transcription factor 1"/>
    <property type="match status" value="1"/>
</dbReference>
<dbReference type="PROSITE" id="PS00434">
    <property type="entry name" value="HSF_DOMAIN"/>
    <property type="match status" value="1"/>
</dbReference>
<feature type="domain" description="HSF-type DNA-binding" evidence="15">
    <location>
        <begin position="58"/>
        <end position="82"/>
    </location>
</feature>
<reference evidence="16" key="2">
    <citation type="submission" date="2019-01" db="UniProtKB">
        <authorList>
            <consortium name="EnsemblPlants"/>
        </authorList>
    </citation>
    <scope>IDENTIFICATION</scope>
    <source>
        <strain evidence="16">cv. Heinz 1706</strain>
    </source>
</reference>
<dbReference type="PaxDb" id="4081-Solyc12g098520.1.1"/>
<dbReference type="OMA" id="MPQIGQE"/>
<keyword evidence="6" id="KW-0238">DNA-binding</keyword>
<dbReference type="AlphaFoldDB" id="A0A3Q7JEE1"/>
<protein>
    <recommendedName>
        <fullName evidence="11">Heat stress transcription factor</fullName>
    </recommendedName>
</protein>
<dbReference type="OrthoDB" id="60033at2759"/>
<accession>A0A3Q7JEE1</accession>
<dbReference type="GO" id="GO:0043565">
    <property type="term" value="F:sequence-specific DNA binding"/>
    <property type="evidence" value="ECO:0007669"/>
    <property type="project" value="InterPro"/>
</dbReference>
<dbReference type="InParanoid" id="A0A3Q7JEE1"/>
<feature type="compositionally biased region" description="Basic and acidic residues" evidence="14">
    <location>
        <begin position="392"/>
        <end position="403"/>
    </location>
</feature>
<organism evidence="16">
    <name type="scientific">Solanum lycopersicum</name>
    <name type="common">Tomato</name>
    <name type="synonym">Lycopersicon esculentum</name>
    <dbReference type="NCBI Taxonomy" id="4081"/>
    <lineage>
        <taxon>Eukaryota</taxon>
        <taxon>Viridiplantae</taxon>
        <taxon>Streptophyta</taxon>
        <taxon>Embryophyta</taxon>
        <taxon>Tracheophyta</taxon>
        <taxon>Spermatophyta</taxon>
        <taxon>Magnoliopsida</taxon>
        <taxon>eudicotyledons</taxon>
        <taxon>Gunneridae</taxon>
        <taxon>Pentapetalae</taxon>
        <taxon>asterids</taxon>
        <taxon>lamiids</taxon>
        <taxon>Solanales</taxon>
        <taxon>Solanaceae</taxon>
        <taxon>Solanoideae</taxon>
        <taxon>Solaneae</taxon>
        <taxon>Solanum</taxon>
        <taxon>Solanum subgen. Lycopersicon</taxon>
    </lineage>
</organism>
<gene>
    <name evidence="16" type="primary">LOC101258637</name>
</gene>
<evidence type="ECO:0000256" key="3">
    <source>
        <dbReference type="ARBA" id="ARBA00022553"/>
    </source>
</evidence>
<dbReference type="GeneID" id="101258637"/>
<sequence>MDVISAAVAAGGGGGPAPFLSKTYEMVDDSQTDDIVSWTPTGHSFVVWNPPEFARILLPTYFKHNNFSSFIRQLNTYGFRKIDPERWEFANEEFLKDQKHLLKNIHRRKPIHSHSHPPGSTVDPERAAFEEEIDKLTREKSGLEANVSRFRQQQSAAKLQLEELTGRVGSIEQRQESLLIFVEKAIQNPDFVERLAQKLESMDISAFSKKRRLPQIDSTQPVQESMSVDNHSSSRVEFGNLSHQDFSNKLRLELSPAVSDINVLSCSTQSSNEDGGSPAHRRISEGWSREVQLRTVGAIYTPEAIELSDTGTSFMLKMDSSLPHASSNAESSRLHSLPQSLTSNEEVDGHISCQLNLSLASCLSQVDKNQYSARMPQIGQEIGKCFESQSDANDKIPPTDDKSLPPSHDATTNKQVPAAAPVRVNDVFWEQFLTERPGCSDNEEASSSYKGNIYDEQDERKSNQGVASNTRKVEHLTL</sequence>
<dbReference type="InterPro" id="IPR036390">
    <property type="entry name" value="WH_DNA-bd_sf"/>
</dbReference>
<feature type="region of interest" description="Disordered" evidence="14">
    <location>
        <begin position="389"/>
        <end position="419"/>
    </location>
</feature>
<dbReference type="GO" id="GO:0005634">
    <property type="term" value="C:nucleus"/>
    <property type="evidence" value="ECO:0000318"/>
    <property type="project" value="GO_Central"/>
</dbReference>
<dbReference type="GO" id="GO:0034605">
    <property type="term" value="P:cellular response to heat"/>
    <property type="evidence" value="ECO:0000318"/>
    <property type="project" value="GO_Central"/>
</dbReference>
<keyword evidence="4" id="KW-0805">Transcription regulation</keyword>
<keyword evidence="3" id="KW-0597">Phosphoprotein</keyword>
<keyword evidence="7" id="KW-0010">Activator</keyword>
<keyword evidence="5" id="KW-0346">Stress response</keyword>
<keyword evidence="13" id="KW-0175">Coiled coil</keyword>
<dbReference type="PRINTS" id="PR00056">
    <property type="entry name" value="HSFDOMAIN"/>
</dbReference>
<evidence type="ECO:0000256" key="4">
    <source>
        <dbReference type="ARBA" id="ARBA00023015"/>
    </source>
</evidence>
<keyword evidence="8" id="KW-0804">Transcription</keyword>
<evidence type="ECO:0000256" key="1">
    <source>
        <dbReference type="ARBA" id="ARBA00004123"/>
    </source>
</evidence>